<dbReference type="AlphaFoldDB" id="T1GDK2"/>
<feature type="compositionally biased region" description="Pro residues" evidence="1">
    <location>
        <begin position="216"/>
        <end position="227"/>
    </location>
</feature>
<dbReference type="EMBL" id="CAQQ02148396">
    <property type="status" value="NOT_ANNOTATED_CDS"/>
    <property type="molecule type" value="Genomic_DNA"/>
</dbReference>
<dbReference type="PANTHER" id="PTHR46001:SF3">
    <property type="entry name" value="PROTEIN STILL LIFE, ISOFORM SIF TYPE 1"/>
    <property type="match status" value="1"/>
</dbReference>
<feature type="region of interest" description="Disordered" evidence="1">
    <location>
        <begin position="372"/>
        <end position="392"/>
    </location>
</feature>
<dbReference type="GO" id="GO:0007264">
    <property type="term" value="P:small GTPase-mediated signal transduction"/>
    <property type="evidence" value="ECO:0007669"/>
    <property type="project" value="InterPro"/>
</dbReference>
<keyword evidence="3" id="KW-1185">Reference proteome</keyword>
<dbReference type="GO" id="GO:0005085">
    <property type="term" value="F:guanyl-nucleotide exchange factor activity"/>
    <property type="evidence" value="ECO:0007669"/>
    <property type="project" value="InterPro"/>
</dbReference>
<proteinExistence type="predicted"/>
<dbReference type="HOGENOM" id="CLU_317912_0_0_1"/>
<dbReference type="OMA" id="WLEPITT"/>
<organism evidence="2 3">
    <name type="scientific">Megaselia scalaris</name>
    <name type="common">Humpbacked fly</name>
    <name type="synonym">Phora scalaris</name>
    <dbReference type="NCBI Taxonomy" id="36166"/>
    <lineage>
        <taxon>Eukaryota</taxon>
        <taxon>Metazoa</taxon>
        <taxon>Ecdysozoa</taxon>
        <taxon>Arthropoda</taxon>
        <taxon>Hexapoda</taxon>
        <taxon>Insecta</taxon>
        <taxon>Pterygota</taxon>
        <taxon>Neoptera</taxon>
        <taxon>Endopterygota</taxon>
        <taxon>Diptera</taxon>
        <taxon>Brachycera</taxon>
        <taxon>Muscomorpha</taxon>
        <taxon>Platypezoidea</taxon>
        <taxon>Phoridae</taxon>
        <taxon>Megaseliini</taxon>
        <taxon>Megaselia</taxon>
    </lineage>
</organism>
<dbReference type="InterPro" id="IPR043537">
    <property type="entry name" value="Tiam1/Tiam2/Sif"/>
</dbReference>
<feature type="compositionally biased region" description="Low complexity" evidence="1">
    <location>
        <begin position="171"/>
        <end position="183"/>
    </location>
</feature>
<feature type="region of interest" description="Disordered" evidence="1">
    <location>
        <begin position="102"/>
        <end position="122"/>
    </location>
</feature>
<feature type="region of interest" description="Disordered" evidence="1">
    <location>
        <begin position="156"/>
        <end position="242"/>
    </location>
</feature>
<protein>
    <submittedName>
        <fullName evidence="2">Uncharacterized protein</fullName>
    </submittedName>
</protein>
<reference evidence="3" key="1">
    <citation type="submission" date="2013-02" db="EMBL/GenBank/DDBJ databases">
        <authorList>
            <person name="Hughes D."/>
        </authorList>
    </citation>
    <scope>NUCLEOTIDE SEQUENCE</scope>
    <source>
        <strain>Durham</strain>
        <strain evidence="3">NC isolate 2 -- Noor lab</strain>
    </source>
</reference>
<evidence type="ECO:0000313" key="3">
    <source>
        <dbReference type="Proteomes" id="UP000015102"/>
    </source>
</evidence>
<feature type="compositionally biased region" description="Basic and acidic residues" evidence="1">
    <location>
        <begin position="275"/>
        <end position="287"/>
    </location>
</feature>
<accession>T1GDK2</accession>
<dbReference type="STRING" id="36166.T1GDK2"/>
<name>T1GDK2_MEGSC</name>
<feature type="region of interest" description="Disordered" evidence="1">
    <location>
        <begin position="275"/>
        <end position="305"/>
    </location>
</feature>
<reference evidence="2" key="2">
    <citation type="submission" date="2015-06" db="UniProtKB">
        <authorList>
            <consortium name="EnsemblMetazoa"/>
        </authorList>
    </citation>
    <scope>IDENTIFICATION</scope>
</reference>
<feature type="compositionally biased region" description="Basic and acidic residues" evidence="1">
    <location>
        <begin position="372"/>
        <end position="381"/>
    </location>
</feature>
<evidence type="ECO:0000313" key="2">
    <source>
        <dbReference type="EnsemblMetazoa" id="MESCA001391-PA"/>
    </source>
</evidence>
<dbReference type="EnsemblMetazoa" id="MESCA001391-RA">
    <property type="protein sequence ID" value="MESCA001391-PA"/>
    <property type="gene ID" value="MESCA001391"/>
</dbReference>
<sequence length="916" mass="103124">MDHLLTHIKYEGYTAKNGFIERYFEATNKEQTRSKQQKTNKSNTNLNFLTPNLHPKEHILAALQNSESSDNNNSITTTDDNSKKISLHCCCVIVDITPTTQSFKDVRGSNSNQYGGGGGGGSNRSLASSLFKFGSSKRPVCICNARYQSLAEGGIGPSIKTHHGSLDRLLQQQQKQQQQQQQQFPRHAPEVGEVKGFVKGSGENECSNKGIESPSYRPPSSPPPPIPASRHLSKRLSQSSHRLDQMKEEFKKGVEVEKFYHQINGDIFEITRRIRAKEKPPEEERKSSLKAPQPPPRTSSRQAKYAADSFEVPPSYVNGLIESVNKDIRVESGTSRDCVPKITTSQRTSSGPSELTVLKDDIPEWLIEHLQKKNPVERQDSSKSTSSAAQALDKAKKLKDELTELLKKPLQRQISGSSVRTDISEWLTKFQMEYKPKPAIRSSIHKDEPHYKEPKKRHSLGHTEIKAENIPEWLIIQLQEQQKIQASRKLSIAAQGSYLDLQKASTPHREKHDRCKERKVRHSVSEITPALPPAAQLQAQKLANIEKLYAKPHKERKEKYQYVPVPKECKGSQHKSRYQRSATVTNIFENTCKYTKDKRKSSSAERAPRSPTPTTICTDPACGQMPICTDPNCCYDPRISCSYMNSICIGPQGPPIECTDPKCHGLSSLKCNSLPRSAADLSRSQFQPTTFFTYQRSNSQPNTLTREESNQVALAIAPPIEKPKTKKNGHTRHKSVCEVGNGSSNGGSKLMKSASAASLNSRRRRHKTVHFGENLMREVCQNRRFIKQTPDTPSGSAPLQPNIQLLFNFVEGVLSAWVDDEEDDRGDRIGAESDPENNNIHNKLLPIHRCNRYRFQAIHRICKEAGMLKGTIALGNVRYRHHHWKSTTEICNERFLRKLPSSAKVHEFIDGLDQTC</sequence>
<dbReference type="Proteomes" id="UP000015102">
    <property type="component" value="Unassembled WGS sequence"/>
</dbReference>
<evidence type="ECO:0000256" key="1">
    <source>
        <dbReference type="SAM" id="MobiDB-lite"/>
    </source>
</evidence>
<dbReference type="PANTHER" id="PTHR46001">
    <property type="entry name" value="TIAM (MAMMALIAN TUMOR INVASION AND METASTASIS FACTOR) HOMOLOG"/>
    <property type="match status" value="1"/>
</dbReference>